<evidence type="ECO:0000313" key="2">
    <source>
        <dbReference type="EMBL" id="TWJ26845.1"/>
    </source>
</evidence>
<sequence>MAAFDPAAHPGAVRQRTRTTLTWLNGTTPVGLALAVLARTTRRRTADGLVVAGGYRLPVPRQGCFTVGAVVLTRRPPEWLLHPDRADLLGHERRHTGQYALLGPLFWPAYWLACAWSYASTGSYGCGNVFERRAGLAAGGYPEPTLRPWAAALRTSTAARRPLAAVLRRRARDSAGRGPDGEAALRGRAASSSRRRRDGTRAAR</sequence>
<evidence type="ECO:0008006" key="4">
    <source>
        <dbReference type="Google" id="ProtNLM"/>
    </source>
</evidence>
<dbReference type="EMBL" id="VLLP01000001">
    <property type="protein sequence ID" value="TWJ26845.1"/>
    <property type="molecule type" value="Genomic_DNA"/>
</dbReference>
<keyword evidence="3" id="KW-1185">Reference proteome</keyword>
<feature type="region of interest" description="Disordered" evidence="1">
    <location>
        <begin position="169"/>
        <end position="204"/>
    </location>
</feature>
<protein>
    <recommendedName>
        <fullName evidence="4">DUF4157 domain-containing protein</fullName>
    </recommendedName>
</protein>
<feature type="compositionally biased region" description="Basic and acidic residues" evidence="1">
    <location>
        <begin position="172"/>
        <end position="185"/>
    </location>
</feature>
<accession>A0A562W9N9</accession>
<dbReference type="Proteomes" id="UP000319728">
    <property type="component" value="Unassembled WGS sequence"/>
</dbReference>
<organism evidence="2 3">
    <name type="scientific">Micromonospora sagamiensis</name>
    <dbReference type="NCBI Taxonomy" id="47875"/>
    <lineage>
        <taxon>Bacteria</taxon>
        <taxon>Bacillati</taxon>
        <taxon>Actinomycetota</taxon>
        <taxon>Actinomycetes</taxon>
        <taxon>Micromonosporales</taxon>
        <taxon>Micromonosporaceae</taxon>
        <taxon>Micromonospora</taxon>
    </lineage>
</organism>
<evidence type="ECO:0000313" key="3">
    <source>
        <dbReference type="Proteomes" id="UP000319728"/>
    </source>
</evidence>
<evidence type="ECO:0000256" key="1">
    <source>
        <dbReference type="SAM" id="MobiDB-lite"/>
    </source>
</evidence>
<name>A0A562W9N9_9ACTN</name>
<comment type="caution">
    <text evidence="2">The sequence shown here is derived from an EMBL/GenBank/DDBJ whole genome shotgun (WGS) entry which is preliminary data.</text>
</comment>
<reference evidence="2 3" key="1">
    <citation type="submission" date="2019-07" db="EMBL/GenBank/DDBJ databases">
        <title>R&amp;d 2014.</title>
        <authorList>
            <person name="Klenk H.-P."/>
        </authorList>
    </citation>
    <scope>NUCLEOTIDE SEQUENCE [LARGE SCALE GENOMIC DNA]</scope>
    <source>
        <strain evidence="2 3">DSM 43912</strain>
    </source>
</reference>
<dbReference type="AlphaFoldDB" id="A0A562W9N9"/>
<gene>
    <name evidence="2" type="ORF">JD81_00327</name>
</gene>
<proteinExistence type="predicted"/>